<feature type="region of interest" description="Disordered" evidence="1">
    <location>
        <begin position="1"/>
        <end position="23"/>
    </location>
</feature>
<evidence type="ECO:0000313" key="3">
    <source>
        <dbReference type="Proteomes" id="UP000324585"/>
    </source>
</evidence>
<name>A0A5J4Z0K7_PORPP</name>
<evidence type="ECO:0000256" key="1">
    <source>
        <dbReference type="SAM" id="MobiDB-lite"/>
    </source>
</evidence>
<dbReference type="EMBL" id="VRMN01000002">
    <property type="protein sequence ID" value="KAA8496373.1"/>
    <property type="molecule type" value="Genomic_DNA"/>
</dbReference>
<feature type="compositionally biased region" description="Polar residues" evidence="1">
    <location>
        <begin position="454"/>
        <end position="468"/>
    </location>
</feature>
<proteinExistence type="predicted"/>
<gene>
    <name evidence="2" type="ORF">FVE85_0102</name>
</gene>
<feature type="region of interest" description="Disordered" evidence="1">
    <location>
        <begin position="440"/>
        <end position="481"/>
    </location>
</feature>
<dbReference type="Proteomes" id="UP000324585">
    <property type="component" value="Unassembled WGS sequence"/>
</dbReference>
<comment type="caution">
    <text evidence="2">The sequence shown here is derived from an EMBL/GenBank/DDBJ whole genome shotgun (WGS) entry which is preliminary data.</text>
</comment>
<organism evidence="2 3">
    <name type="scientific">Porphyridium purpureum</name>
    <name type="common">Red alga</name>
    <name type="synonym">Porphyridium cruentum</name>
    <dbReference type="NCBI Taxonomy" id="35688"/>
    <lineage>
        <taxon>Eukaryota</taxon>
        <taxon>Rhodophyta</taxon>
        <taxon>Bangiophyceae</taxon>
        <taxon>Porphyridiales</taxon>
        <taxon>Porphyridiaceae</taxon>
        <taxon>Porphyridium</taxon>
    </lineage>
</organism>
<reference evidence="3" key="1">
    <citation type="journal article" date="2019" name="Nat. Commun.">
        <title>Expansion of phycobilisome linker gene families in mesophilic red algae.</title>
        <authorList>
            <person name="Lee J."/>
            <person name="Kim D."/>
            <person name="Bhattacharya D."/>
            <person name="Yoon H.S."/>
        </authorList>
    </citation>
    <scope>NUCLEOTIDE SEQUENCE [LARGE SCALE GENOMIC DNA]</scope>
    <source>
        <strain evidence="3">CCMP 1328</strain>
    </source>
</reference>
<keyword evidence="3" id="KW-1185">Reference proteome</keyword>
<feature type="compositionally biased region" description="Basic and acidic residues" evidence="1">
    <location>
        <begin position="11"/>
        <end position="23"/>
    </location>
</feature>
<accession>A0A5J4Z0K7</accession>
<protein>
    <submittedName>
        <fullName evidence="2">Uncharacterized protein</fullName>
    </submittedName>
</protein>
<sequence length="481" mass="53254">MRVVFRVGRSGRRERERERETGEKMELVAGHDAEAGNGGGAAADMRVPAHMRKRSRRAGAVGSIGYLRSLFVMPRWLAALTALLLLWASRVQYKLQYCEAQGEAASAHQTAIEERRFFFLPDLDAHHTVITRDEIGSSVENPPLNFAGDARLPGSRKSANASSLPAVKAITAGMKPHKLDPETGLVHRVDLGCVCEPSHPSKCECDWLQWISLKMVNAPPRSMNEVHAELFASRCEGGKLKCQYIPADWQVFVGLSQGTYRHFQRRRLEFWYIGPDADRAIVTLARQMPDRNMTMQYFFTKPDSSTNKNSEKSMKAMQVAKKELLAKRTKKNLNEVPIEFVDPASVITMMQDPGRIDSIAYLGLTLPGQRRQAEQLMNASIVNLLPGAYVELYNPVNSIAFDTMLSLMRSTQIDPTSPPSIVISSSGKKTEPHAMFIAQARPGSIVPARKSHVRATSSNSSTKQTSIPPKTLASPGKGAKK</sequence>
<evidence type="ECO:0000313" key="2">
    <source>
        <dbReference type="EMBL" id="KAA8496373.1"/>
    </source>
</evidence>
<dbReference type="AlphaFoldDB" id="A0A5J4Z0K7"/>